<dbReference type="AlphaFoldDB" id="A0A8U0UXE3"/>
<dbReference type="CTD" id="148137"/>
<dbReference type="GeneID" id="101685648"/>
<keyword evidence="2" id="KW-1185">Reference proteome</keyword>
<feature type="compositionally biased region" description="Pro residues" evidence="1">
    <location>
        <begin position="416"/>
        <end position="425"/>
    </location>
</feature>
<evidence type="ECO:0000313" key="2">
    <source>
        <dbReference type="Proteomes" id="UP000000715"/>
    </source>
</evidence>
<feature type="compositionally biased region" description="Polar residues" evidence="1">
    <location>
        <begin position="92"/>
        <end position="105"/>
    </location>
</feature>
<gene>
    <name evidence="3" type="primary">PROSER3</name>
</gene>
<dbReference type="PANTHER" id="PTHR22045:SF6">
    <property type="entry name" value="PROLINE AND SERINE-RICH PROTEIN 3"/>
    <property type="match status" value="1"/>
</dbReference>
<dbReference type="InterPro" id="IPR037646">
    <property type="entry name" value="PROSER3"/>
</dbReference>
<protein>
    <submittedName>
        <fullName evidence="3">Proline and serine-rich protein 3 isoform X2</fullName>
    </submittedName>
</protein>
<dbReference type="Proteomes" id="UP000000715">
    <property type="component" value="Unplaced"/>
</dbReference>
<sequence>MTSPLPDIMILFGLGLPVFSIQDNPLEDTALDQSHYWPSGSQTWHPKTLTLSRSQRSRPAEAPKALATGPSSSELFEESWPSSSESPSPPSTTEGQMGTSPSPTLIDSRESVVAKYINRFRQAQPTSREERQPAGPSPADFWWLRPESPDTSSQLAAAGANEPEGRPSTAVPILAKLASASQAKAVPPLEEMKQSLNTWNSSLLDLETLSLQSRAARLLRRSKASISASSLSPSDTSSSSFPVSSDGLSPFSVTFTPDFSKGSDPKAHATPVPASIPAPAQVSSQAPLRPEDDILYQWRQRRKLERARAQARGGQGPFCPCRDSRLPGNPASLRRTLGQCGPTWAPGGLLYGETSYSPRVLSTHLLGSQPPWVLLGPAVWSLGISRGHSSRTVNPCGSGCHIPAPRLHPGTRSLHPPAPNRPPGPAHSCSKLPGPAGEAGPQASE</sequence>
<proteinExistence type="predicted"/>
<dbReference type="PANTHER" id="PTHR22045">
    <property type="entry name" value="PROLINE AND SERINE-RICH PROTEIN 3"/>
    <property type="match status" value="1"/>
</dbReference>
<organism evidence="2 3">
    <name type="scientific">Mustela putorius furo</name>
    <name type="common">European domestic ferret</name>
    <name type="synonym">Mustela furo</name>
    <dbReference type="NCBI Taxonomy" id="9669"/>
    <lineage>
        <taxon>Eukaryota</taxon>
        <taxon>Metazoa</taxon>
        <taxon>Chordata</taxon>
        <taxon>Craniata</taxon>
        <taxon>Vertebrata</taxon>
        <taxon>Euteleostomi</taxon>
        <taxon>Mammalia</taxon>
        <taxon>Eutheria</taxon>
        <taxon>Laurasiatheria</taxon>
        <taxon>Carnivora</taxon>
        <taxon>Caniformia</taxon>
        <taxon>Musteloidea</taxon>
        <taxon>Mustelidae</taxon>
        <taxon>Mustelinae</taxon>
        <taxon>Mustela</taxon>
    </lineage>
</organism>
<name>A0A8U0UXE3_MUSPF</name>
<evidence type="ECO:0000256" key="1">
    <source>
        <dbReference type="SAM" id="MobiDB-lite"/>
    </source>
</evidence>
<feature type="compositionally biased region" description="Low complexity" evidence="1">
    <location>
        <begin position="70"/>
        <end position="86"/>
    </location>
</feature>
<feature type="region of interest" description="Disordered" evidence="1">
    <location>
        <begin position="121"/>
        <end position="167"/>
    </location>
</feature>
<reference evidence="3" key="1">
    <citation type="submission" date="2025-08" db="UniProtKB">
        <authorList>
            <consortium name="RefSeq"/>
        </authorList>
    </citation>
    <scope>IDENTIFICATION</scope>
    <source>
        <tissue evidence="3">Brain</tissue>
    </source>
</reference>
<feature type="region of interest" description="Disordered" evidence="1">
    <location>
        <begin position="259"/>
        <end position="286"/>
    </location>
</feature>
<feature type="region of interest" description="Disordered" evidence="1">
    <location>
        <begin position="404"/>
        <end position="445"/>
    </location>
</feature>
<feature type="region of interest" description="Disordered" evidence="1">
    <location>
        <begin position="225"/>
        <end position="245"/>
    </location>
</feature>
<accession>A0A8U0UXE3</accession>
<feature type="region of interest" description="Disordered" evidence="1">
    <location>
        <begin position="51"/>
        <end position="105"/>
    </location>
</feature>
<evidence type="ECO:0000313" key="3">
    <source>
        <dbReference type="RefSeq" id="XP_044931860.1"/>
    </source>
</evidence>
<dbReference type="RefSeq" id="XP_044931860.1">
    <property type="nucleotide sequence ID" value="XM_045075925.1"/>
</dbReference>